<dbReference type="InterPro" id="IPR005197">
    <property type="entry name" value="Glyco_hydro_71"/>
</dbReference>
<dbReference type="Proteomes" id="UP001302602">
    <property type="component" value="Unassembled WGS sequence"/>
</dbReference>
<reference evidence="1" key="2">
    <citation type="submission" date="2023-05" db="EMBL/GenBank/DDBJ databases">
        <authorList>
            <consortium name="Lawrence Berkeley National Laboratory"/>
            <person name="Steindorff A."/>
            <person name="Hensen N."/>
            <person name="Bonometti L."/>
            <person name="Westerberg I."/>
            <person name="Brannstrom I.O."/>
            <person name="Guillou S."/>
            <person name="Cros-Aarteil S."/>
            <person name="Calhoun S."/>
            <person name="Haridas S."/>
            <person name="Kuo A."/>
            <person name="Mondo S."/>
            <person name="Pangilinan J."/>
            <person name="Riley R."/>
            <person name="Labutti K."/>
            <person name="Andreopoulos B."/>
            <person name="Lipzen A."/>
            <person name="Chen C."/>
            <person name="Yanf M."/>
            <person name="Daum C."/>
            <person name="Ng V."/>
            <person name="Clum A."/>
            <person name="Ohm R."/>
            <person name="Martin F."/>
            <person name="Silar P."/>
            <person name="Natvig D."/>
            <person name="Lalanne C."/>
            <person name="Gautier V."/>
            <person name="Ament-Velasquez S.L."/>
            <person name="Kruys A."/>
            <person name="Hutchinson M.I."/>
            <person name="Powell A.J."/>
            <person name="Barry K."/>
            <person name="Miller A.N."/>
            <person name="Grigoriev I.V."/>
            <person name="Debuchy R."/>
            <person name="Gladieux P."/>
            <person name="Thoren M.H."/>
            <person name="Johannesson H."/>
        </authorList>
    </citation>
    <scope>NUCLEOTIDE SEQUENCE</scope>
    <source>
        <strain evidence="1">CBS 731.68</strain>
    </source>
</reference>
<dbReference type="Pfam" id="PF03659">
    <property type="entry name" value="Glyco_hydro_71"/>
    <property type="match status" value="1"/>
</dbReference>
<dbReference type="RefSeq" id="XP_062644436.1">
    <property type="nucleotide sequence ID" value="XM_062793596.1"/>
</dbReference>
<proteinExistence type="predicted"/>
<gene>
    <name evidence="1" type="ORF">N657DRAFT_648850</name>
</gene>
<dbReference type="EMBL" id="MU853237">
    <property type="protein sequence ID" value="KAK4120665.1"/>
    <property type="molecule type" value="Genomic_DNA"/>
</dbReference>
<keyword evidence="1" id="KW-0378">Hydrolase</keyword>
<keyword evidence="2" id="KW-1185">Reference proteome</keyword>
<evidence type="ECO:0000313" key="2">
    <source>
        <dbReference type="Proteomes" id="UP001302602"/>
    </source>
</evidence>
<organism evidence="1 2">
    <name type="scientific">Parathielavia appendiculata</name>
    <dbReference type="NCBI Taxonomy" id="2587402"/>
    <lineage>
        <taxon>Eukaryota</taxon>
        <taxon>Fungi</taxon>
        <taxon>Dikarya</taxon>
        <taxon>Ascomycota</taxon>
        <taxon>Pezizomycotina</taxon>
        <taxon>Sordariomycetes</taxon>
        <taxon>Sordariomycetidae</taxon>
        <taxon>Sordariales</taxon>
        <taxon>Chaetomiaceae</taxon>
        <taxon>Parathielavia</taxon>
    </lineage>
</organism>
<name>A0AAN6Z053_9PEZI</name>
<dbReference type="Gene3D" id="3.20.20.80">
    <property type="entry name" value="Glycosidases"/>
    <property type="match status" value="1"/>
</dbReference>
<evidence type="ECO:0000313" key="1">
    <source>
        <dbReference type="EMBL" id="KAK4120665.1"/>
    </source>
</evidence>
<reference evidence="1" key="1">
    <citation type="journal article" date="2023" name="Mol. Phylogenet. Evol.">
        <title>Genome-scale phylogeny and comparative genomics of the fungal order Sordariales.</title>
        <authorList>
            <person name="Hensen N."/>
            <person name="Bonometti L."/>
            <person name="Westerberg I."/>
            <person name="Brannstrom I.O."/>
            <person name="Guillou S."/>
            <person name="Cros-Aarteil S."/>
            <person name="Calhoun S."/>
            <person name="Haridas S."/>
            <person name="Kuo A."/>
            <person name="Mondo S."/>
            <person name="Pangilinan J."/>
            <person name="Riley R."/>
            <person name="LaButti K."/>
            <person name="Andreopoulos B."/>
            <person name="Lipzen A."/>
            <person name="Chen C."/>
            <person name="Yan M."/>
            <person name="Daum C."/>
            <person name="Ng V."/>
            <person name="Clum A."/>
            <person name="Steindorff A."/>
            <person name="Ohm R.A."/>
            <person name="Martin F."/>
            <person name="Silar P."/>
            <person name="Natvig D.O."/>
            <person name="Lalanne C."/>
            <person name="Gautier V."/>
            <person name="Ament-Velasquez S.L."/>
            <person name="Kruys A."/>
            <person name="Hutchinson M.I."/>
            <person name="Powell A.J."/>
            <person name="Barry K."/>
            <person name="Miller A.N."/>
            <person name="Grigoriev I.V."/>
            <person name="Debuchy R."/>
            <person name="Gladieux P."/>
            <person name="Hiltunen Thoren M."/>
            <person name="Johannesson H."/>
        </authorList>
    </citation>
    <scope>NUCLEOTIDE SEQUENCE</scope>
    <source>
        <strain evidence="1">CBS 731.68</strain>
    </source>
</reference>
<dbReference type="GeneID" id="87830365"/>
<sequence>MSSISQALTDVSQAQCLGIDAFALNVQHPDAEWTRASLALLFDAAAQIGFKLFFSMDMGVIPSPMACLPLLKAYASHPAYYHYHNRPFLSTFRGGRHRGWQAALQALIPPPYFIPNFEDHPTVQVAGGAYPPSIFTTHPYLDGLMAWETAWPFAGSSNLSSALSTSLHIDPSTISADATNLRVCRAHKRSYMLPVSSHQSKHCAAHGNWLRPGGLTLPRHMLLALRLRPDFVQLLTWNDAGEGHYFGNVWPESLPDADMRAVVDGWDHRGWQILIGPFVDALKRGTNEGEGGGGAERVYPLDGKEFAGVFWYRPLLKATKGGVDRLGLGKPKGWEDVEDKVNVVVLLGRESRGWRVRVWSSGRVVGEFEGQPGMNMYQAEAGKGEQMVQVVADDGRVVGEGKGAVGVTDRIEQLGGICNFNYQVVEIA</sequence>
<comment type="caution">
    <text evidence="1">The sequence shown here is derived from an EMBL/GenBank/DDBJ whole genome shotgun (WGS) entry which is preliminary data.</text>
</comment>
<dbReference type="CDD" id="cd11577">
    <property type="entry name" value="GH71"/>
    <property type="match status" value="1"/>
</dbReference>
<accession>A0AAN6Z053</accession>
<dbReference type="AlphaFoldDB" id="A0AAN6Z053"/>
<dbReference type="GO" id="GO:0051118">
    <property type="term" value="F:glucan endo-1,3-alpha-glucosidase activity"/>
    <property type="evidence" value="ECO:0007669"/>
    <property type="project" value="InterPro"/>
</dbReference>
<protein>
    <submittedName>
        <fullName evidence="1">Glycoside hydrolase family 71 protein</fullName>
    </submittedName>
</protein>